<evidence type="ECO:0000256" key="8">
    <source>
        <dbReference type="ARBA" id="ARBA00049244"/>
    </source>
</evidence>
<proteinExistence type="inferred from homology"/>
<keyword evidence="3" id="KW-0808">Transferase</keyword>
<evidence type="ECO:0000256" key="4">
    <source>
        <dbReference type="ARBA" id="ARBA00022695"/>
    </source>
</evidence>
<evidence type="ECO:0000256" key="7">
    <source>
        <dbReference type="ARBA" id="ARBA00023125"/>
    </source>
</evidence>
<dbReference type="EC" id="2.7.7.7" evidence="2"/>
<feature type="non-terminal residue" evidence="10">
    <location>
        <position position="1"/>
    </location>
</feature>
<evidence type="ECO:0000256" key="3">
    <source>
        <dbReference type="ARBA" id="ARBA00022679"/>
    </source>
</evidence>
<keyword evidence="6" id="KW-0239">DNA-directed DNA polymerase</keyword>
<keyword evidence="4" id="KW-0548">Nucleotidyltransferase</keyword>
<dbReference type="InterPro" id="IPR043502">
    <property type="entry name" value="DNA/RNA_pol_sf"/>
</dbReference>
<dbReference type="SUPFAM" id="SSF56672">
    <property type="entry name" value="DNA/RNA polymerases"/>
    <property type="match status" value="1"/>
</dbReference>
<evidence type="ECO:0000256" key="5">
    <source>
        <dbReference type="ARBA" id="ARBA00022705"/>
    </source>
</evidence>
<evidence type="ECO:0000259" key="9">
    <source>
        <dbReference type="Pfam" id="PF03175"/>
    </source>
</evidence>
<name>X1QSA7_9ZZZZ</name>
<protein>
    <recommendedName>
        <fullName evidence="2">DNA-directed DNA polymerase</fullName>
        <ecNumber evidence="2">2.7.7.7</ecNumber>
    </recommendedName>
</protein>
<evidence type="ECO:0000256" key="6">
    <source>
        <dbReference type="ARBA" id="ARBA00022932"/>
    </source>
</evidence>
<dbReference type="Pfam" id="PF03175">
    <property type="entry name" value="DNA_pol_B_2"/>
    <property type="match status" value="1"/>
</dbReference>
<gene>
    <name evidence="10" type="ORF">S12H4_03376</name>
</gene>
<dbReference type="GO" id="GO:0000166">
    <property type="term" value="F:nucleotide binding"/>
    <property type="evidence" value="ECO:0007669"/>
    <property type="project" value="InterPro"/>
</dbReference>
<dbReference type="InterPro" id="IPR004868">
    <property type="entry name" value="DNA-dir_DNA_pol_B_mt/vir"/>
</dbReference>
<dbReference type="GO" id="GO:0003677">
    <property type="term" value="F:DNA binding"/>
    <property type="evidence" value="ECO:0007669"/>
    <property type="project" value="UniProtKB-KW"/>
</dbReference>
<comment type="similarity">
    <text evidence="1">Belongs to the DNA polymerase type-B family.</text>
</comment>
<keyword evidence="5" id="KW-0235">DNA replication</keyword>
<organism evidence="10">
    <name type="scientific">marine sediment metagenome</name>
    <dbReference type="NCBI Taxonomy" id="412755"/>
    <lineage>
        <taxon>unclassified sequences</taxon>
        <taxon>metagenomes</taxon>
        <taxon>ecological metagenomes</taxon>
    </lineage>
</organism>
<evidence type="ECO:0000256" key="2">
    <source>
        <dbReference type="ARBA" id="ARBA00012417"/>
    </source>
</evidence>
<reference evidence="10" key="1">
    <citation type="journal article" date="2014" name="Front. Microbiol.">
        <title>High frequency of phylogenetically diverse reductive dehalogenase-homologous genes in deep subseafloor sedimentary metagenomes.</title>
        <authorList>
            <person name="Kawai M."/>
            <person name="Futagami T."/>
            <person name="Toyoda A."/>
            <person name="Takaki Y."/>
            <person name="Nishi S."/>
            <person name="Hori S."/>
            <person name="Arai W."/>
            <person name="Tsubouchi T."/>
            <person name="Morono Y."/>
            <person name="Uchiyama I."/>
            <person name="Ito T."/>
            <person name="Fujiyama A."/>
            <person name="Inagaki F."/>
            <person name="Takami H."/>
        </authorList>
    </citation>
    <scope>NUCLEOTIDE SEQUENCE</scope>
    <source>
        <strain evidence="10">Expedition CK06-06</strain>
    </source>
</reference>
<dbReference type="InterPro" id="IPR023211">
    <property type="entry name" value="DNA_pol_palm_dom_sf"/>
</dbReference>
<keyword evidence="7" id="KW-0238">DNA-binding</keyword>
<evidence type="ECO:0000256" key="1">
    <source>
        <dbReference type="ARBA" id="ARBA00005755"/>
    </source>
</evidence>
<feature type="domain" description="DNA-directed DNA polymerase family B mitochondria/virus" evidence="9">
    <location>
        <begin position="4"/>
        <end position="204"/>
    </location>
</feature>
<accession>X1QSA7</accession>
<dbReference type="Gene3D" id="3.90.1600.10">
    <property type="entry name" value="Palm domain of DNA polymerase"/>
    <property type="match status" value="2"/>
</dbReference>
<dbReference type="GO" id="GO:0006260">
    <property type="term" value="P:DNA replication"/>
    <property type="evidence" value="ECO:0007669"/>
    <property type="project" value="UniProtKB-KW"/>
</dbReference>
<comment type="catalytic activity">
    <reaction evidence="8">
        <text>DNA(n) + a 2'-deoxyribonucleoside 5'-triphosphate = DNA(n+1) + diphosphate</text>
        <dbReference type="Rhea" id="RHEA:22508"/>
        <dbReference type="Rhea" id="RHEA-COMP:17339"/>
        <dbReference type="Rhea" id="RHEA-COMP:17340"/>
        <dbReference type="ChEBI" id="CHEBI:33019"/>
        <dbReference type="ChEBI" id="CHEBI:61560"/>
        <dbReference type="ChEBI" id="CHEBI:173112"/>
        <dbReference type="EC" id="2.7.7.7"/>
    </reaction>
</comment>
<comment type="caution">
    <text evidence="10">The sequence shown here is derived from an EMBL/GenBank/DDBJ whole genome shotgun (WGS) entry which is preliminary data.</text>
</comment>
<dbReference type="Gene3D" id="1.10.287.690">
    <property type="entry name" value="Helix hairpin bin"/>
    <property type="match status" value="1"/>
</dbReference>
<dbReference type="PANTHER" id="PTHR33568:SF3">
    <property type="entry name" value="DNA-DIRECTED DNA POLYMERASE"/>
    <property type="match status" value="1"/>
</dbReference>
<evidence type="ECO:0000313" key="10">
    <source>
        <dbReference type="EMBL" id="GAI71128.1"/>
    </source>
</evidence>
<dbReference type="PANTHER" id="PTHR33568">
    <property type="entry name" value="DNA POLYMERASE"/>
    <property type="match status" value="1"/>
</dbReference>
<dbReference type="GO" id="GO:0003887">
    <property type="term" value="F:DNA-directed DNA polymerase activity"/>
    <property type="evidence" value="ECO:0007669"/>
    <property type="project" value="UniProtKB-KW"/>
</dbReference>
<dbReference type="EMBL" id="BARW01000938">
    <property type="protein sequence ID" value="GAI71128.1"/>
    <property type="molecule type" value="Genomic_DNA"/>
</dbReference>
<sequence length="402" mass="46159">ARLCYTRGSTAMAAFLLSHYTTKIYIHNNKQAIDLERESYKGGRVECFYLGELNDENYYLLDVNSLYPFVMRNNLYPVKYKQLIHNPTRQTLALSLQRKASVAKVLIETDLPIYAVRRGRCMFPVGRFWTTLCTPELKYAFEHNHVKQIDVAVIYEQKNIFRSYVDKFYALRQDFKSAGVDEYVELCKKMLNSLYGKFGQKGENWSKIGDCPDERDREELVFNMDGRRVTKLRYLLGELFIMTGKGECFDSFPAIAAHVTAYARMYLWSLMQQAGYSNYFYCDTDSLIVNEVGLCNLQNKRSELLLGGLKIESEAATVRLRGLKDYSFGAKTVIKGVRKNASQVNSSIYTQEQWPSFRGLLRSGEANTYTTKTVTKHLSREYTKGTVSSDGVVVPFVFADSL</sequence>
<dbReference type="AlphaFoldDB" id="X1QSA7"/>